<feature type="domain" description="PIN" evidence="1">
    <location>
        <begin position="32"/>
        <end position="142"/>
    </location>
</feature>
<evidence type="ECO:0000313" key="2">
    <source>
        <dbReference type="EMBL" id="PTB89057.1"/>
    </source>
</evidence>
<comment type="caution">
    <text evidence="3">The sequence shown here is derived from an EMBL/GenBank/DDBJ whole genome shotgun (WGS) entry which is preliminary data.</text>
</comment>
<evidence type="ECO:0000313" key="5">
    <source>
        <dbReference type="Proteomes" id="UP000242087"/>
    </source>
</evidence>
<dbReference type="SUPFAM" id="SSF88723">
    <property type="entry name" value="PIN domain-like"/>
    <property type="match status" value="1"/>
</dbReference>
<name>A0A2T4D679_9GAMM</name>
<proteinExistence type="predicted"/>
<dbReference type="EMBL" id="PYVG01000023">
    <property type="protein sequence ID" value="PTB89057.1"/>
    <property type="molecule type" value="Genomic_DNA"/>
</dbReference>
<evidence type="ECO:0000313" key="3">
    <source>
        <dbReference type="EMBL" id="PTB89252.1"/>
    </source>
</evidence>
<protein>
    <recommendedName>
        <fullName evidence="1">PIN domain-containing protein</fullName>
    </recommendedName>
</protein>
<dbReference type="AlphaFoldDB" id="A0A2T4D679"/>
<dbReference type="Proteomes" id="UP000242087">
    <property type="component" value="Unassembled WGS sequence"/>
</dbReference>
<dbReference type="InterPro" id="IPR002716">
    <property type="entry name" value="PIN_dom"/>
</dbReference>
<evidence type="ECO:0000259" key="1">
    <source>
        <dbReference type="Pfam" id="PF13470"/>
    </source>
</evidence>
<dbReference type="EMBL" id="PYVF01000020">
    <property type="protein sequence ID" value="PTB89252.1"/>
    <property type="molecule type" value="Genomic_DNA"/>
</dbReference>
<sequence length="296" mass="33809">MNLRTAVFLLTIILIRETLAMHRSLDQLGRIVLIDTNVLLNGCFVEQSAASFSVRWLQESGYSLMIDKSVEEEASRILNTLQTKLKLDYNPIQVLRAYVKFMNIVTVKSTDLTRSRYINRADQHVFSAAMQFHAWILTADIKFAAELQQTKCDCRLPSDIVMETLTKDDNKQLINYMFRFIGLVNNRGSIFARVTPGSWAGQSKIGRFIVCEIENVARLYYDTDSCEWVFKTKLNSELRIHCNLETRDEWLLSASYEFSIQNGRGNIVLRGKSRSGLTIHGSTVHLGVFPAKQPGR</sequence>
<evidence type="ECO:0000313" key="4">
    <source>
        <dbReference type="Proteomes" id="UP000241514"/>
    </source>
</evidence>
<dbReference type="InterPro" id="IPR029060">
    <property type="entry name" value="PIN-like_dom_sf"/>
</dbReference>
<dbReference type="Proteomes" id="UP000241514">
    <property type="component" value="Unassembled WGS sequence"/>
</dbReference>
<accession>A0A2T4D679</accession>
<organism evidence="3 5">
    <name type="scientific">Pseudidiomarina aestuarii</name>
    <dbReference type="NCBI Taxonomy" id="624146"/>
    <lineage>
        <taxon>Bacteria</taxon>
        <taxon>Pseudomonadati</taxon>
        <taxon>Pseudomonadota</taxon>
        <taxon>Gammaproteobacteria</taxon>
        <taxon>Alteromonadales</taxon>
        <taxon>Idiomarinaceae</taxon>
        <taxon>Pseudidiomarina</taxon>
    </lineage>
</organism>
<reference evidence="4 5" key="1">
    <citation type="submission" date="2018-03" db="EMBL/GenBank/DDBJ databases">
        <title>Cross-interface Injection: A General Nanoliter Liquid Handling Method Applied to Single Cells Genome Amplification Automated Nanoliter Liquid Handling Applied to Single Cell Multiple Displacement Amplification.</title>
        <authorList>
            <person name="Yun J."/>
            <person name="Xu P."/>
            <person name="Xu J."/>
            <person name="Dai X."/>
            <person name="Wang Y."/>
            <person name="Zheng X."/>
            <person name="Cao C."/>
            <person name="Yi Q."/>
            <person name="Zhu Y."/>
            <person name="Wang L."/>
            <person name="Dong Z."/>
            <person name="Huang Y."/>
            <person name="Huang L."/>
            <person name="Du W."/>
        </authorList>
    </citation>
    <scope>NUCLEOTIDE SEQUENCE [LARGE SCALE GENOMIC DNA]</scope>
    <source>
        <strain evidence="3 5">A12-4</strain>
        <strain evidence="2 4">A9-4</strain>
    </source>
</reference>
<dbReference type="Pfam" id="PF13470">
    <property type="entry name" value="PIN_3"/>
    <property type="match status" value="1"/>
</dbReference>
<gene>
    <name evidence="3" type="ORF">C9927_02220</name>
    <name evidence="2" type="ORF">C9928_04780</name>
</gene>